<proteinExistence type="predicted"/>
<dbReference type="EMBL" id="JAACNO010001352">
    <property type="protein sequence ID" value="KAF4141332.1"/>
    <property type="molecule type" value="Genomic_DNA"/>
</dbReference>
<evidence type="ECO:0000313" key="2">
    <source>
        <dbReference type="EMBL" id="KAF4141332.1"/>
    </source>
</evidence>
<protein>
    <submittedName>
        <fullName evidence="2">Uncharacterized protein</fullName>
    </submittedName>
</protein>
<feature type="region of interest" description="Disordered" evidence="1">
    <location>
        <begin position="23"/>
        <end position="53"/>
    </location>
</feature>
<comment type="caution">
    <text evidence="2">The sequence shown here is derived from an EMBL/GenBank/DDBJ whole genome shotgun (WGS) entry which is preliminary data.</text>
</comment>
<reference evidence="2" key="1">
    <citation type="submission" date="2020-03" db="EMBL/GenBank/DDBJ databases">
        <title>Hybrid Assembly of Korean Phytophthora infestans isolates.</title>
        <authorList>
            <person name="Prokchorchik M."/>
            <person name="Lee Y."/>
            <person name="Seo J."/>
            <person name="Cho J.-H."/>
            <person name="Park Y.-E."/>
            <person name="Jang D.-C."/>
            <person name="Im J.-S."/>
            <person name="Choi J.-G."/>
            <person name="Park H.-J."/>
            <person name="Lee G.-B."/>
            <person name="Lee Y.-G."/>
            <person name="Hong S.-Y."/>
            <person name="Cho K."/>
            <person name="Sohn K.H."/>
        </authorList>
    </citation>
    <scope>NUCLEOTIDE SEQUENCE</scope>
    <source>
        <strain evidence="2">KR_2_A2</strain>
    </source>
</reference>
<organism evidence="2 3">
    <name type="scientific">Phytophthora infestans</name>
    <name type="common">Potato late blight agent</name>
    <name type="synonym">Botrytis infestans</name>
    <dbReference type="NCBI Taxonomy" id="4787"/>
    <lineage>
        <taxon>Eukaryota</taxon>
        <taxon>Sar</taxon>
        <taxon>Stramenopiles</taxon>
        <taxon>Oomycota</taxon>
        <taxon>Peronosporomycetes</taxon>
        <taxon>Peronosporales</taxon>
        <taxon>Peronosporaceae</taxon>
        <taxon>Phytophthora</taxon>
    </lineage>
</organism>
<feature type="compositionally biased region" description="Polar residues" evidence="1">
    <location>
        <begin position="40"/>
        <end position="49"/>
    </location>
</feature>
<accession>A0A8S9UPK4</accession>
<dbReference type="Proteomes" id="UP000704712">
    <property type="component" value="Unassembled WGS sequence"/>
</dbReference>
<evidence type="ECO:0000256" key="1">
    <source>
        <dbReference type="SAM" id="MobiDB-lite"/>
    </source>
</evidence>
<sequence>MEVIGSLSSQVAELKERMASLENSVPISRRQHGHAGGKTDSGTATQIATTAPRRRSHAKSLSVVWYEWYTTLPWKHNENRRRYHDAKVAVAFMRLFLPEGYDVTVSDSTAKNWILKSGQNAEEAILASLKPRSETTKALGTVVKTLKKIHKNGELKEHILQYRALCAGGRIIDTTPVSTVHILQLQHAQNPL</sequence>
<dbReference type="AlphaFoldDB" id="A0A8S9UPK4"/>
<name>A0A8S9UPK4_PHYIN</name>
<evidence type="ECO:0000313" key="3">
    <source>
        <dbReference type="Proteomes" id="UP000704712"/>
    </source>
</evidence>
<gene>
    <name evidence="2" type="ORF">GN958_ATG09438</name>
</gene>